<evidence type="ECO:0000256" key="4">
    <source>
        <dbReference type="ARBA" id="ARBA00022989"/>
    </source>
</evidence>
<dbReference type="InterPro" id="IPR050638">
    <property type="entry name" value="AA-Vitamin_Transporters"/>
</dbReference>
<dbReference type="Proteomes" id="UP000290889">
    <property type="component" value="Chromosome"/>
</dbReference>
<proteinExistence type="predicted"/>
<evidence type="ECO:0000256" key="3">
    <source>
        <dbReference type="ARBA" id="ARBA00022692"/>
    </source>
</evidence>
<feature type="transmembrane region" description="Helical" evidence="6">
    <location>
        <begin position="98"/>
        <end position="116"/>
    </location>
</feature>
<keyword evidence="4 6" id="KW-1133">Transmembrane helix</keyword>
<name>A0A411EBU6_9FLAO</name>
<gene>
    <name evidence="8" type="ORF">EQY75_12125</name>
</gene>
<evidence type="ECO:0000313" key="8">
    <source>
        <dbReference type="EMBL" id="QBA65211.1"/>
    </source>
</evidence>
<dbReference type="Pfam" id="PF00892">
    <property type="entry name" value="EamA"/>
    <property type="match status" value="2"/>
</dbReference>
<evidence type="ECO:0000256" key="1">
    <source>
        <dbReference type="ARBA" id="ARBA00004651"/>
    </source>
</evidence>
<dbReference type="RefSeq" id="WP_129606228.1">
    <property type="nucleotide sequence ID" value="NZ_CP035544.1"/>
</dbReference>
<feature type="transmembrane region" description="Helical" evidence="6">
    <location>
        <begin position="123"/>
        <end position="142"/>
    </location>
</feature>
<accession>A0A411EBU6</accession>
<dbReference type="InterPro" id="IPR000620">
    <property type="entry name" value="EamA_dom"/>
</dbReference>
<feature type="domain" description="EamA" evidence="7">
    <location>
        <begin position="154"/>
        <end position="290"/>
    </location>
</feature>
<dbReference type="PANTHER" id="PTHR32322:SF18">
    <property type="entry name" value="S-ADENOSYLMETHIONINE_S-ADENOSYLHOMOCYSTEINE TRANSPORTER"/>
    <property type="match status" value="1"/>
</dbReference>
<evidence type="ECO:0000313" key="9">
    <source>
        <dbReference type="Proteomes" id="UP000290889"/>
    </source>
</evidence>
<feature type="transmembrane region" description="Helical" evidence="6">
    <location>
        <begin position="154"/>
        <end position="173"/>
    </location>
</feature>
<dbReference type="EMBL" id="CP035544">
    <property type="protein sequence ID" value="QBA65211.1"/>
    <property type="molecule type" value="Genomic_DNA"/>
</dbReference>
<dbReference type="InterPro" id="IPR037185">
    <property type="entry name" value="EmrE-like"/>
</dbReference>
<feature type="transmembrane region" description="Helical" evidence="6">
    <location>
        <begin position="185"/>
        <end position="202"/>
    </location>
</feature>
<keyword evidence="2" id="KW-1003">Cell membrane</keyword>
<keyword evidence="3 6" id="KW-0812">Transmembrane</keyword>
<dbReference type="KEGG" id="mur:EQY75_12125"/>
<feature type="transmembrane region" description="Helical" evidence="6">
    <location>
        <begin position="247"/>
        <end position="265"/>
    </location>
</feature>
<comment type="subcellular location">
    <subcellularLocation>
        <location evidence="1">Cell membrane</location>
        <topology evidence="1">Multi-pass membrane protein</topology>
    </subcellularLocation>
</comment>
<evidence type="ECO:0000259" key="7">
    <source>
        <dbReference type="Pfam" id="PF00892"/>
    </source>
</evidence>
<dbReference type="OrthoDB" id="9811486at2"/>
<feature type="transmembrane region" description="Helical" evidence="6">
    <location>
        <begin position="217"/>
        <end position="235"/>
    </location>
</feature>
<dbReference type="GO" id="GO:0005886">
    <property type="term" value="C:plasma membrane"/>
    <property type="evidence" value="ECO:0007669"/>
    <property type="project" value="UniProtKB-SubCell"/>
</dbReference>
<dbReference type="AlphaFoldDB" id="A0A411EBU6"/>
<dbReference type="PANTHER" id="PTHR32322">
    <property type="entry name" value="INNER MEMBRANE TRANSPORTER"/>
    <property type="match status" value="1"/>
</dbReference>
<protein>
    <submittedName>
        <fullName evidence="8">EamA/RhaT family transporter</fullName>
    </submittedName>
</protein>
<feature type="transmembrane region" description="Helical" evidence="6">
    <location>
        <begin position="271"/>
        <end position="289"/>
    </location>
</feature>
<reference evidence="8 9" key="1">
    <citation type="submission" date="2019-01" db="EMBL/GenBank/DDBJ databases">
        <title>Muriicola soli sp. nov., isolated from soil.</title>
        <authorList>
            <person name="Kang H.J."/>
            <person name="Kim S.B."/>
        </authorList>
    </citation>
    <scope>NUCLEOTIDE SEQUENCE [LARGE SCALE GENOMIC DNA]</scope>
    <source>
        <strain evidence="8 9">MMS17-SY002</strain>
    </source>
</reference>
<feature type="domain" description="EamA" evidence="7">
    <location>
        <begin position="6"/>
        <end position="139"/>
    </location>
</feature>
<feature type="transmembrane region" description="Helical" evidence="6">
    <location>
        <begin position="35"/>
        <end position="55"/>
    </location>
</feature>
<keyword evidence="5 6" id="KW-0472">Membrane</keyword>
<sequence>MTKRTLALLAALGATVIYGLNHTIAKGVMPIYVKPFGFIMIRVLGATALFWAISFLGPSEKIEKKDWGRLILCALFGMVINMLAFFKGLELSTPINSSVLVTTTPIIVVVLSALLIQERIRLLKGLGVIIGLIGALGLIIYGQEVRQDAPNIPLGNMLFLVNALFFGLYLILVKKLIAKYHPFTLMKWLFLLGIFINLPVALPDFLEISWTTLPGEALWKIAFVVLGTTFCTYLFNAFALTQLKASTVSAFIYVQPLVGIVFAVASGKDELSPVKIIAALMVCLGVYLVSKKAKPDPSVTS</sequence>
<evidence type="ECO:0000256" key="6">
    <source>
        <dbReference type="SAM" id="Phobius"/>
    </source>
</evidence>
<evidence type="ECO:0000256" key="5">
    <source>
        <dbReference type="ARBA" id="ARBA00023136"/>
    </source>
</evidence>
<evidence type="ECO:0000256" key="2">
    <source>
        <dbReference type="ARBA" id="ARBA00022475"/>
    </source>
</evidence>
<dbReference type="SUPFAM" id="SSF103481">
    <property type="entry name" value="Multidrug resistance efflux transporter EmrE"/>
    <property type="match status" value="2"/>
</dbReference>
<feature type="transmembrane region" description="Helical" evidence="6">
    <location>
        <begin position="67"/>
        <end position="86"/>
    </location>
</feature>
<organism evidence="8 9">
    <name type="scientific">Muriicola soli</name>
    <dbReference type="NCBI Taxonomy" id="2507538"/>
    <lineage>
        <taxon>Bacteria</taxon>
        <taxon>Pseudomonadati</taxon>
        <taxon>Bacteroidota</taxon>
        <taxon>Flavobacteriia</taxon>
        <taxon>Flavobacteriales</taxon>
        <taxon>Flavobacteriaceae</taxon>
        <taxon>Muriicola</taxon>
    </lineage>
</organism>
<keyword evidence="9" id="KW-1185">Reference proteome</keyword>